<dbReference type="AlphaFoldDB" id="A0A0P8WJB1"/>
<dbReference type="OrthoDB" id="9783597at2"/>
<dbReference type="Proteomes" id="UP000050326">
    <property type="component" value="Unassembled WGS sequence"/>
</dbReference>
<dbReference type="InterPro" id="IPR036390">
    <property type="entry name" value="WH_DNA-bd_sf"/>
</dbReference>
<evidence type="ECO:0008006" key="3">
    <source>
        <dbReference type="Google" id="ProtNLM"/>
    </source>
</evidence>
<dbReference type="EMBL" id="LKET01000068">
    <property type="protein sequence ID" value="KPU42220.1"/>
    <property type="molecule type" value="Genomic_DNA"/>
</dbReference>
<dbReference type="InterPro" id="IPR025374">
    <property type="entry name" value="DUF4364"/>
</dbReference>
<reference evidence="1 2" key="1">
    <citation type="submission" date="2015-09" db="EMBL/GenBank/DDBJ databases">
        <title>Genome sequence of Oxobacter pfennigii DSM 3222.</title>
        <authorList>
            <person name="Poehlein A."/>
            <person name="Bengelsdorf F.R."/>
            <person name="Schiel-Bengelsdorf B."/>
            <person name="Duerre P."/>
            <person name="Daniel R."/>
        </authorList>
    </citation>
    <scope>NUCLEOTIDE SEQUENCE [LARGE SCALE GENOMIC DNA]</scope>
    <source>
        <strain evidence="1 2">DSM 3222</strain>
    </source>
</reference>
<comment type="caution">
    <text evidence="1">The sequence shown here is derived from an EMBL/GenBank/DDBJ whole genome shotgun (WGS) entry which is preliminary data.</text>
</comment>
<dbReference type="Pfam" id="PF14277">
    <property type="entry name" value="DUF4364"/>
    <property type="match status" value="1"/>
</dbReference>
<name>A0A0P8WJB1_9CLOT</name>
<evidence type="ECO:0000313" key="1">
    <source>
        <dbReference type="EMBL" id="KPU42220.1"/>
    </source>
</evidence>
<dbReference type="RefSeq" id="WP_054876954.1">
    <property type="nucleotide sequence ID" value="NZ_LKET01000068.1"/>
</dbReference>
<evidence type="ECO:0000313" key="2">
    <source>
        <dbReference type="Proteomes" id="UP000050326"/>
    </source>
</evidence>
<dbReference type="SUPFAM" id="SSF46785">
    <property type="entry name" value="Winged helix' DNA-binding domain"/>
    <property type="match status" value="1"/>
</dbReference>
<dbReference type="Gene3D" id="1.10.10.10">
    <property type="entry name" value="Winged helix-like DNA-binding domain superfamily/Winged helix DNA-binding domain"/>
    <property type="match status" value="1"/>
</dbReference>
<dbReference type="PATRIC" id="fig|36849.3.peg.4231"/>
<organism evidence="1 2">
    <name type="scientific">Oxobacter pfennigii</name>
    <dbReference type="NCBI Taxonomy" id="36849"/>
    <lineage>
        <taxon>Bacteria</taxon>
        <taxon>Bacillati</taxon>
        <taxon>Bacillota</taxon>
        <taxon>Clostridia</taxon>
        <taxon>Eubacteriales</taxon>
        <taxon>Clostridiaceae</taxon>
        <taxon>Oxobacter</taxon>
    </lineage>
</organism>
<sequence length="176" mass="20304">MFGDTYELAESKLLLLYIFKTIKQTVSNSSITEIVLENGFMNYFHLQQYLSELASSELLNVYKDGKRVLYELSSKGKNTLEYFENRIADSKKESVDLYLSKHNEQLKNDIKFTAGYAKHDDDSYLVTLNMIDNTASDIFELKISIKSIEEAKKVCSNWNSSAKKNRKKILDILLSK</sequence>
<gene>
    <name evidence="1" type="ORF">OXPF_40040</name>
</gene>
<protein>
    <recommendedName>
        <fullName evidence="3">DUF4364 domain-containing protein</fullName>
    </recommendedName>
</protein>
<dbReference type="InterPro" id="IPR036388">
    <property type="entry name" value="WH-like_DNA-bd_sf"/>
</dbReference>
<proteinExistence type="predicted"/>
<accession>A0A0P8WJB1</accession>
<dbReference type="STRING" id="36849.OXPF_40040"/>
<keyword evidence="2" id="KW-1185">Reference proteome</keyword>